<protein>
    <submittedName>
        <fullName evidence="4">Response regulator receiver domain-containing protein</fullName>
    </submittedName>
</protein>
<organism evidence="4 5">
    <name type="scientific">Sediminibacterium ginsengisoli</name>
    <dbReference type="NCBI Taxonomy" id="413434"/>
    <lineage>
        <taxon>Bacteria</taxon>
        <taxon>Pseudomonadati</taxon>
        <taxon>Bacteroidota</taxon>
        <taxon>Chitinophagia</taxon>
        <taxon>Chitinophagales</taxon>
        <taxon>Chitinophagaceae</taxon>
        <taxon>Sediminibacterium</taxon>
    </lineage>
</organism>
<dbReference type="SMART" id="SM00448">
    <property type="entry name" value="REC"/>
    <property type="match status" value="1"/>
</dbReference>
<dbReference type="Proteomes" id="UP000190888">
    <property type="component" value="Unassembled WGS sequence"/>
</dbReference>
<accession>A0A1T4RM87</accession>
<dbReference type="PANTHER" id="PTHR43547">
    <property type="entry name" value="TWO-COMPONENT HISTIDINE KINASE"/>
    <property type="match status" value="1"/>
</dbReference>
<dbReference type="RefSeq" id="WP_078832671.1">
    <property type="nucleotide sequence ID" value="NZ_FUWH01000013.1"/>
</dbReference>
<dbReference type="PROSITE" id="PS50110">
    <property type="entry name" value="RESPONSE_REGULATORY"/>
    <property type="match status" value="1"/>
</dbReference>
<keyword evidence="5" id="KW-1185">Reference proteome</keyword>
<dbReference type="GO" id="GO:0000155">
    <property type="term" value="F:phosphorelay sensor kinase activity"/>
    <property type="evidence" value="ECO:0007669"/>
    <property type="project" value="TreeGrafter"/>
</dbReference>
<name>A0A1T4RM87_9BACT</name>
<dbReference type="Gene3D" id="3.40.50.2300">
    <property type="match status" value="1"/>
</dbReference>
<dbReference type="EMBL" id="FUWH01000013">
    <property type="protein sequence ID" value="SKA17104.1"/>
    <property type="molecule type" value="Genomic_DNA"/>
</dbReference>
<dbReference type="OrthoDB" id="9789181at2"/>
<dbReference type="SUPFAM" id="SSF52172">
    <property type="entry name" value="CheY-like"/>
    <property type="match status" value="1"/>
</dbReference>
<evidence type="ECO:0000313" key="4">
    <source>
        <dbReference type="EMBL" id="SKA17104.1"/>
    </source>
</evidence>
<dbReference type="AlphaFoldDB" id="A0A1T4RM87"/>
<dbReference type="InterPro" id="IPR001789">
    <property type="entry name" value="Sig_transdc_resp-reg_receiver"/>
</dbReference>
<dbReference type="PANTHER" id="PTHR43547:SF2">
    <property type="entry name" value="HYBRID SIGNAL TRANSDUCTION HISTIDINE KINASE C"/>
    <property type="match status" value="1"/>
</dbReference>
<keyword evidence="1 2" id="KW-0597">Phosphoprotein</keyword>
<evidence type="ECO:0000256" key="2">
    <source>
        <dbReference type="PROSITE-ProRule" id="PRU00169"/>
    </source>
</evidence>
<reference evidence="4 5" key="1">
    <citation type="submission" date="2017-02" db="EMBL/GenBank/DDBJ databases">
        <authorList>
            <person name="Peterson S.W."/>
        </authorList>
    </citation>
    <scope>NUCLEOTIDE SEQUENCE [LARGE SCALE GENOMIC DNA]</scope>
    <source>
        <strain evidence="4 5">DSM 22335</strain>
    </source>
</reference>
<sequence length="134" mass="15166">MHNEKADRINILVVEDDVFMQSVLKGFLGKNYNVWVCSDGIDALTFIQEGNIPGLIISDLNTPKLNGLDFMIQLKSGAFFEHIPVVILSSEDQSEIRIKCFEAGADDYVVKPFNPRELEARLKVILKRNRISNL</sequence>
<gene>
    <name evidence="4" type="ORF">SAMN04488132_11356</name>
</gene>
<dbReference type="Pfam" id="PF00072">
    <property type="entry name" value="Response_reg"/>
    <property type="match status" value="1"/>
</dbReference>
<evidence type="ECO:0000259" key="3">
    <source>
        <dbReference type="PROSITE" id="PS50110"/>
    </source>
</evidence>
<evidence type="ECO:0000256" key="1">
    <source>
        <dbReference type="ARBA" id="ARBA00022553"/>
    </source>
</evidence>
<dbReference type="STRING" id="413434.SAMN04488132_11356"/>
<evidence type="ECO:0000313" key="5">
    <source>
        <dbReference type="Proteomes" id="UP000190888"/>
    </source>
</evidence>
<dbReference type="InterPro" id="IPR011006">
    <property type="entry name" value="CheY-like_superfamily"/>
</dbReference>
<proteinExistence type="predicted"/>
<feature type="modified residue" description="4-aspartylphosphate" evidence="2">
    <location>
        <position position="59"/>
    </location>
</feature>
<feature type="domain" description="Response regulatory" evidence="3">
    <location>
        <begin position="10"/>
        <end position="126"/>
    </location>
</feature>